<keyword evidence="2" id="KW-1185">Reference proteome</keyword>
<reference evidence="1" key="1">
    <citation type="journal article" date="2014" name="Int. J. Syst. Evol. Microbiol.">
        <title>Complete genome sequence of Corynebacterium casei LMG S-19264T (=DSM 44701T), isolated from a smear-ripened cheese.</title>
        <authorList>
            <consortium name="US DOE Joint Genome Institute (JGI-PGF)"/>
            <person name="Walter F."/>
            <person name="Albersmeier A."/>
            <person name="Kalinowski J."/>
            <person name="Ruckert C."/>
        </authorList>
    </citation>
    <scope>NUCLEOTIDE SEQUENCE</scope>
    <source>
        <strain evidence="1">JCM 4403</strain>
    </source>
</reference>
<reference evidence="1" key="2">
    <citation type="submission" date="2020-09" db="EMBL/GenBank/DDBJ databases">
        <authorList>
            <person name="Sun Q."/>
            <person name="Ohkuma M."/>
        </authorList>
    </citation>
    <scope>NUCLEOTIDE SEQUENCE</scope>
    <source>
        <strain evidence="1">JCM 4403</strain>
    </source>
</reference>
<proteinExistence type="predicted"/>
<protein>
    <submittedName>
        <fullName evidence="1">Uncharacterized protein</fullName>
    </submittedName>
</protein>
<name>A0A918BKG6_9ACTN</name>
<dbReference type="AlphaFoldDB" id="A0A918BKG6"/>
<dbReference type="Proteomes" id="UP000656732">
    <property type="component" value="Unassembled WGS sequence"/>
</dbReference>
<organism evidence="1 2">
    <name type="scientific">Streptomyces pilosus</name>
    <dbReference type="NCBI Taxonomy" id="28893"/>
    <lineage>
        <taxon>Bacteria</taxon>
        <taxon>Bacillati</taxon>
        <taxon>Actinomycetota</taxon>
        <taxon>Actinomycetes</taxon>
        <taxon>Kitasatosporales</taxon>
        <taxon>Streptomycetaceae</taxon>
        <taxon>Streptomyces</taxon>
    </lineage>
</organism>
<accession>A0A918BKG6</accession>
<evidence type="ECO:0000313" key="2">
    <source>
        <dbReference type="Proteomes" id="UP000656732"/>
    </source>
</evidence>
<gene>
    <name evidence="1" type="ORF">GCM10010280_22800</name>
</gene>
<evidence type="ECO:0000313" key="1">
    <source>
        <dbReference type="EMBL" id="GGQ76026.1"/>
    </source>
</evidence>
<comment type="caution">
    <text evidence="1">The sequence shown here is derived from an EMBL/GenBank/DDBJ whole genome shotgun (WGS) entry which is preliminary data.</text>
</comment>
<dbReference type="EMBL" id="BMTU01000004">
    <property type="protein sequence ID" value="GGQ76026.1"/>
    <property type="molecule type" value="Genomic_DNA"/>
</dbReference>
<sequence length="157" mass="16561">MSFGTRVQDFRPGDPDGARLLRSSLLINYSLMGTAYYLYCELLVASNSATLRQPVPSPVLRLLWLRTPLPNLPVRAPAAGAFTEVLLTDFAAGYCEPSLTDTAVLLVAAPDHCGPPGPVVSPVAVLDHSGFGTPPPHRHANCNCVLLPGSSSLPGLS</sequence>